<dbReference type="SUPFAM" id="SSF55174">
    <property type="entry name" value="Alpha-L RNA-binding motif"/>
    <property type="match status" value="1"/>
</dbReference>
<sequence length="71" mass="7813">METIEFNLEGEYIELLQLLKAAGIAQTGGHAKMMVDEGGIVRDGEVETRKRAKIRKGDVVEVEGSVEIIIK</sequence>
<keyword evidence="1" id="KW-0694">RNA-binding</keyword>
<dbReference type="Gene3D" id="3.10.290.10">
    <property type="entry name" value="RNA-binding S4 domain"/>
    <property type="match status" value="1"/>
</dbReference>
<dbReference type="PROSITE" id="PS50889">
    <property type="entry name" value="S4"/>
    <property type="match status" value="1"/>
</dbReference>
<reference evidence="2 3" key="1">
    <citation type="submission" date="2018-05" db="EMBL/GenBank/DDBJ databases">
        <title>Brumimicrobium oceani sp. nov., isolated from coastal sediment.</title>
        <authorList>
            <person name="Kou Y."/>
        </authorList>
    </citation>
    <scope>NUCLEOTIDE SEQUENCE [LARGE SCALE GENOMIC DNA]</scope>
    <source>
        <strain evidence="2 3">C305</strain>
    </source>
</reference>
<proteinExistence type="predicted"/>
<dbReference type="Proteomes" id="UP000245370">
    <property type="component" value="Unassembled WGS sequence"/>
</dbReference>
<dbReference type="InterPro" id="IPR036986">
    <property type="entry name" value="S4_RNA-bd_sf"/>
</dbReference>
<reference evidence="2 3" key="2">
    <citation type="submission" date="2018-05" db="EMBL/GenBank/DDBJ databases">
        <authorList>
            <person name="Lanie J.A."/>
            <person name="Ng W.-L."/>
            <person name="Kazmierczak K.M."/>
            <person name="Andrzejewski T.M."/>
            <person name="Davidsen T.M."/>
            <person name="Wayne K.J."/>
            <person name="Tettelin H."/>
            <person name="Glass J.I."/>
            <person name="Rusch D."/>
            <person name="Podicherti R."/>
            <person name="Tsui H.-C.T."/>
            <person name="Winkler M.E."/>
        </authorList>
    </citation>
    <scope>NUCLEOTIDE SEQUENCE [LARGE SCALE GENOMIC DNA]</scope>
    <source>
        <strain evidence="2 3">C305</strain>
    </source>
</reference>
<dbReference type="GO" id="GO:0003723">
    <property type="term" value="F:RNA binding"/>
    <property type="evidence" value="ECO:0007669"/>
    <property type="project" value="UniProtKB-KW"/>
</dbReference>
<evidence type="ECO:0000256" key="1">
    <source>
        <dbReference type="PROSITE-ProRule" id="PRU00182"/>
    </source>
</evidence>
<comment type="caution">
    <text evidence="2">The sequence shown here is derived from an EMBL/GenBank/DDBJ whole genome shotgun (WGS) entry which is preliminary data.</text>
</comment>
<evidence type="ECO:0000313" key="3">
    <source>
        <dbReference type="Proteomes" id="UP000245370"/>
    </source>
</evidence>
<organism evidence="2 3">
    <name type="scientific">Brumimicrobium oceani</name>
    <dbReference type="NCBI Taxonomy" id="2100725"/>
    <lineage>
        <taxon>Bacteria</taxon>
        <taxon>Pseudomonadati</taxon>
        <taxon>Bacteroidota</taxon>
        <taxon>Flavobacteriia</taxon>
        <taxon>Flavobacteriales</taxon>
        <taxon>Crocinitomicaceae</taxon>
        <taxon>Brumimicrobium</taxon>
    </lineage>
</organism>
<evidence type="ECO:0000313" key="2">
    <source>
        <dbReference type="EMBL" id="PWH85789.1"/>
    </source>
</evidence>
<name>A0A2U2XDB1_9FLAO</name>
<gene>
    <name evidence="2" type="ORF">DIT68_06760</name>
</gene>
<dbReference type="OrthoDB" id="9811532at2"/>
<dbReference type="AlphaFoldDB" id="A0A2U2XDB1"/>
<protein>
    <submittedName>
        <fullName evidence="2">RNA-binding protein</fullName>
    </submittedName>
</protein>
<accession>A0A2U2XDB1</accession>
<dbReference type="EMBL" id="QFRJ01000004">
    <property type="protein sequence ID" value="PWH85789.1"/>
    <property type="molecule type" value="Genomic_DNA"/>
</dbReference>
<dbReference type="Pfam" id="PF13275">
    <property type="entry name" value="S4_2"/>
    <property type="match status" value="1"/>
</dbReference>
<dbReference type="RefSeq" id="WP_109359068.1">
    <property type="nucleotide sequence ID" value="NZ_QFRJ01000004.1"/>
</dbReference>
<keyword evidence="3" id="KW-1185">Reference proteome</keyword>